<evidence type="ECO:0000256" key="3">
    <source>
        <dbReference type="ARBA" id="ARBA00008281"/>
    </source>
</evidence>
<keyword evidence="7 10" id="KW-0283">Flagellar rotation</keyword>
<dbReference type="EMBL" id="QJTC01000033">
    <property type="protein sequence ID" value="PYE73746.1"/>
    <property type="molecule type" value="Genomic_DNA"/>
</dbReference>
<dbReference type="OrthoDB" id="5297029at2"/>
<dbReference type="AlphaFoldDB" id="A0A318SGP6"/>
<keyword evidence="12" id="KW-0966">Cell projection</keyword>
<proteinExistence type="inferred from homology"/>
<evidence type="ECO:0000256" key="6">
    <source>
        <dbReference type="ARBA" id="ARBA00022692"/>
    </source>
</evidence>
<dbReference type="Pfam" id="PF03748">
    <property type="entry name" value="FliL"/>
    <property type="match status" value="1"/>
</dbReference>
<dbReference type="GO" id="GO:0006935">
    <property type="term" value="P:chemotaxis"/>
    <property type="evidence" value="ECO:0007669"/>
    <property type="project" value="UniProtKB-KW"/>
</dbReference>
<dbReference type="GO" id="GO:0005886">
    <property type="term" value="C:plasma membrane"/>
    <property type="evidence" value="ECO:0007669"/>
    <property type="project" value="UniProtKB-SubCell"/>
</dbReference>
<organism evidence="12 13">
    <name type="scientific">Xylophilus ampelinus</name>
    <dbReference type="NCBI Taxonomy" id="54067"/>
    <lineage>
        <taxon>Bacteria</taxon>
        <taxon>Pseudomonadati</taxon>
        <taxon>Pseudomonadota</taxon>
        <taxon>Betaproteobacteria</taxon>
        <taxon>Burkholderiales</taxon>
        <taxon>Xylophilus</taxon>
    </lineage>
</organism>
<keyword evidence="9 10" id="KW-0472">Membrane</keyword>
<evidence type="ECO:0000256" key="9">
    <source>
        <dbReference type="ARBA" id="ARBA00023136"/>
    </source>
</evidence>
<evidence type="ECO:0000256" key="1">
    <source>
        <dbReference type="ARBA" id="ARBA00002254"/>
    </source>
</evidence>
<feature type="region of interest" description="Disordered" evidence="11">
    <location>
        <begin position="53"/>
        <end position="77"/>
    </location>
</feature>
<evidence type="ECO:0000313" key="12">
    <source>
        <dbReference type="EMBL" id="PYE73746.1"/>
    </source>
</evidence>
<keyword evidence="6" id="KW-0812">Transmembrane</keyword>
<protein>
    <recommendedName>
        <fullName evidence="10">Flagellar protein FliL</fullName>
    </recommendedName>
</protein>
<accession>A0A318SGP6</accession>
<comment type="caution">
    <text evidence="12">The sequence shown here is derived from an EMBL/GenBank/DDBJ whole genome shotgun (WGS) entry which is preliminary data.</text>
</comment>
<evidence type="ECO:0000256" key="11">
    <source>
        <dbReference type="SAM" id="MobiDB-lite"/>
    </source>
</evidence>
<evidence type="ECO:0000256" key="7">
    <source>
        <dbReference type="ARBA" id="ARBA00022779"/>
    </source>
</evidence>
<feature type="compositionally biased region" description="Basic residues" evidence="11">
    <location>
        <begin position="175"/>
        <end position="184"/>
    </location>
</feature>
<evidence type="ECO:0000256" key="5">
    <source>
        <dbReference type="ARBA" id="ARBA00022500"/>
    </source>
</evidence>
<name>A0A318SGP6_9BURK</name>
<keyword evidence="12" id="KW-0969">Cilium</keyword>
<keyword evidence="5 10" id="KW-0145">Chemotaxis</keyword>
<keyword evidence="8" id="KW-1133">Transmembrane helix</keyword>
<reference evidence="12 13" key="1">
    <citation type="submission" date="2018-06" db="EMBL/GenBank/DDBJ databases">
        <title>Genomic Encyclopedia of Type Strains, Phase III (KMG-III): the genomes of soil and plant-associated and newly described type strains.</title>
        <authorList>
            <person name="Whitman W."/>
        </authorList>
    </citation>
    <scope>NUCLEOTIDE SEQUENCE [LARGE SCALE GENOMIC DNA]</scope>
    <source>
        <strain evidence="12 13">CECT 7646</strain>
    </source>
</reference>
<dbReference type="GO" id="GO:0009425">
    <property type="term" value="C:bacterial-type flagellum basal body"/>
    <property type="evidence" value="ECO:0007669"/>
    <property type="project" value="InterPro"/>
</dbReference>
<evidence type="ECO:0000313" key="13">
    <source>
        <dbReference type="Proteomes" id="UP000247540"/>
    </source>
</evidence>
<comment type="similarity">
    <text evidence="3 10">Belongs to the FliL family.</text>
</comment>
<gene>
    <name evidence="12" type="ORF">DFQ15_13312</name>
</gene>
<keyword evidence="10" id="KW-0997">Cell inner membrane</keyword>
<sequence length="201" mass="21027">MSKAAATATDAAAPVKKSKKKLVLALLVLVVLLGAGGAGAWWFTHRAAAAAEADEEDGTPAAEAHHDAPAAKPGTPPTFLPVDNMVVNLVDPGGDRFAQIGVTFEVADAKVADQLKLYMPSIRSAMLMLVSQRTAAELLQRDGKEKLAADIMAEAGKPLGYVPPDEEEGDASKAKSAKKKKKTKSAPNPVRGVLFSSFIIQ</sequence>
<dbReference type="GO" id="GO:0071978">
    <property type="term" value="P:bacterial-type flagellum-dependent swarming motility"/>
    <property type="evidence" value="ECO:0007669"/>
    <property type="project" value="TreeGrafter"/>
</dbReference>
<evidence type="ECO:0000256" key="4">
    <source>
        <dbReference type="ARBA" id="ARBA00022475"/>
    </source>
</evidence>
<keyword evidence="13" id="KW-1185">Reference proteome</keyword>
<comment type="subcellular location">
    <subcellularLocation>
        <location evidence="10">Cell inner membrane</location>
    </subcellularLocation>
    <subcellularLocation>
        <location evidence="2">Cell membrane</location>
        <topology evidence="2">Single-pass membrane protein</topology>
    </subcellularLocation>
</comment>
<dbReference type="PANTHER" id="PTHR35091:SF2">
    <property type="entry name" value="FLAGELLAR PROTEIN FLIL"/>
    <property type="match status" value="1"/>
</dbReference>
<dbReference type="PANTHER" id="PTHR35091">
    <property type="entry name" value="FLAGELLAR PROTEIN FLIL"/>
    <property type="match status" value="1"/>
</dbReference>
<keyword evidence="12" id="KW-0282">Flagellum</keyword>
<evidence type="ECO:0000256" key="8">
    <source>
        <dbReference type="ARBA" id="ARBA00022989"/>
    </source>
</evidence>
<dbReference type="RefSeq" id="WP_110466901.1">
    <property type="nucleotide sequence ID" value="NZ_JAMOFZ010000032.1"/>
</dbReference>
<keyword evidence="4" id="KW-1003">Cell membrane</keyword>
<feature type="region of interest" description="Disordered" evidence="11">
    <location>
        <begin position="157"/>
        <end position="189"/>
    </location>
</feature>
<comment type="function">
    <text evidence="1 10">Controls the rotational direction of flagella during chemotaxis.</text>
</comment>
<evidence type="ECO:0000256" key="2">
    <source>
        <dbReference type="ARBA" id="ARBA00004162"/>
    </source>
</evidence>
<dbReference type="InterPro" id="IPR005503">
    <property type="entry name" value="FliL"/>
</dbReference>
<dbReference type="Proteomes" id="UP000247540">
    <property type="component" value="Unassembled WGS sequence"/>
</dbReference>
<evidence type="ECO:0000256" key="10">
    <source>
        <dbReference type="RuleBase" id="RU364125"/>
    </source>
</evidence>